<feature type="repeat" description="ANK" evidence="3">
    <location>
        <begin position="955"/>
        <end position="987"/>
    </location>
</feature>
<evidence type="ECO:0000313" key="8">
    <source>
        <dbReference type="EMBL" id="KIW20768.1"/>
    </source>
</evidence>
<reference evidence="8 9" key="1">
    <citation type="submission" date="2015-01" db="EMBL/GenBank/DDBJ databases">
        <title>The Genome Sequence of Exophiala spinifera CBS89968.</title>
        <authorList>
            <consortium name="The Broad Institute Genomics Platform"/>
            <person name="Cuomo C."/>
            <person name="de Hoog S."/>
            <person name="Gorbushina A."/>
            <person name="Stielow B."/>
            <person name="Teixiera M."/>
            <person name="Abouelleil A."/>
            <person name="Chapman S.B."/>
            <person name="Priest M."/>
            <person name="Young S.K."/>
            <person name="Wortman J."/>
            <person name="Nusbaum C."/>
            <person name="Birren B."/>
        </authorList>
    </citation>
    <scope>NUCLEOTIDE SEQUENCE [LARGE SCALE GENOMIC DNA]</scope>
    <source>
        <strain evidence="8 9">CBS 89968</strain>
    </source>
</reference>
<dbReference type="PANTHER" id="PTHR24166:SF48">
    <property type="entry name" value="PROTEIN VAPYRIN"/>
    <property type="match status" value="1"/>
</dbReference>
<dbReference type="SUPFAM" id="SSF48403">
    <property type="entry name" value="Ankyrin repeat"/>
    <property type="match status" value="1"/>
</dbReference>
<dbReference type="Pfam" id="PF01048">
    <property type="entry name" value="PNP_UDP_1"/>
    <property type="match status" value="1"/>
</dbReference>
<dbReference type="PROSITE" id="PS50297">
    <property type="entry name" value="ANK_REP_REGION"/>
    <property type="match status" value="5"/>
</dbReference>
<dbReference type="Pfam" id="PF22939">
    <property type="entry name" value="WHD_GPIID"/>
    <property type="match status" value="1"/>
</dbReference>
<dbReference type="SUPFAM" id="SSF52540">
    <property type="entry name" value="P-loop containing nucleoside triphosphate hydrolases"/>
    <property type="match status" value="1"/>
</dbReference>
<accession>A0A0D2BPA6</accession>
<feature type="repeat" description="ANK" evidence="3">
    <location>
        <begin position="1022"/>
        <end position="1054"/>
    </location>
</feature>
<dbReference type="InterPro" id="IPR036770">
    <property type="entry name" value="Ankyrin_rpt-contain_sf"/>
</dbReference>
<dbReference type="InterPro" id="IPR050889">
    <property type="entry name" value="Dendritic_Spine_Reg/Scaffold"/>
</dbReference>
<dbReference type="PRINTS" id="PR01415">
    <property type="entry name" value="ANKYRIN"/>
</dbReference>
<feature type="repeat" description="ANK" evidence="3">
    <location>
        <begin position="1055"/>
        <end position="1087"/>
    </location>
</feature>
<evidence type="ECO:0000256" key="4">
    <source>
        <dbReference type="SAM" id="MobiDB-lite"/>
    </source>
</evidence>
<sequence length="1275" mass="143094">MSNPQDYTVGWICAISTERVAARAFLDEEHAPPEYVQTNDNNDYTLGRVGKHNVVIAVAPDGEYGTQSAAAVARDMMHTFPNVRIGLMVGIAGGVPSHKQDIRLGDIVVSSPREGKGGVYQHDFGKRRQEQDFQTTGYLNQPPPVLRAAVAGLRSQYEEDGHQLEHAIDRVLEKKPRLRKKYQRPDPKNDRLYLSKIVHPANDERDCSEVCGQDPSQFVDRGIRTPEDDNPTIHYGLIASGNTVLKDALLRDAAAKDGVLCFEMEAAGLMNQFPCLVIRGICDYSDSHKNKQWQGYAAMAAAAYARDLLLRILPNRVEAEKPFRQTVSDSIKNVQDNIENLARGQQQQIERKDRRKLSEWLSPLIPYARHYENQKQRVNGTGKWLLEDSLFLEWSTATSPSVLFCYGDPGAGKTILSSLVIDHLHSTTAESTIGVGYIYSDYRDAKSQTAENILGAVLQQILGSLPEIPPEVWSLFRERLAKHLAFHLSDAKDLFQIASVKFGKIYICIDALDELNDQRRVLEFLRDRPSNLQLFLTGRPHVREIVREHLNVLQEVIVKARDYDIQQFIDREIGGPNDIEPSAMDDKLRTSIKEKLVQSAEGSFLLPVLQIRTILQCLTRRDRELSLKTLPSTLSEAFAGSFARIQQQPEALAYRAAQIVAWVHLTVRPLTESELLCALTVKNEDTRFEVRGIPVRRTLLNCCQGLVVMDRQTSTVRLVHFSLEEYLNRQNQIFEVSIRELHGRIAATCLTYLNFPTSAEDPDEDPNEDPDEDPNAHPEEDACVNVDIRMALLSYSARHWGIHLHHYEGEEGVDHVEPSVLNLAYKYLQLGWKRNPDSWKSLLEYMYWRDVPKTERRDLQAHVSAYFGLRSVISLFALRGLSLDRKDRMERTPLSWASERGHLGTVQLLLAKGVEVDLGDFFARTPLSWASKEGHLTTVQLLLDNGAAWNSEDDLGYTPLMRASEQGHLAIVQLLLHRGGATVNSEDEELSASLFCASGNGHLAIVQLLLRRGVTVNWEDPEGRTPLSWASENGHLAIVQLLLDHDAALNSKEEEKCASLLWASEWGHLAIVQLLLDRGAPVNSEDEEGRTPLSWASENGHLAILLLDRGAVVDSRDSGDRTPLSYATEFDSILVAELLIKEGAAVDSVDTTGRTPLSWCLAPEMALTWKEDTTETKAVAQLLIKNGAILDTRDDEGKTPLSHAAENADVMRMEILIELGAEVNSRDNNGRTPLSWCLSSKTEYSWTRTKKPWEIAARLLIKNGALRDPDTELDI</sequence>
<dbReference type="InterPro" id="IPR027417">
    <property type="entry name" value="P-loop_NTPase"/>
</dbReference>
<evidence type="ECO:0000313" key="9">
    <source>
        <dbReference type="Proteomes" id="UP000053328"/>
    </source>
</evidence>
<name>A0A0D2BPA6_9EURO</name>
<evidence type="ECO:0000259" key="7">
    <source>
        <dbReference type="Pfam" id="PF24883"/>
    </source>
</evidence>
<feature type="domain" description="Nephrocystin 3-like N-terminal" evidence="7">
    <location>
        <begin position="380"/>
        <end position="539"/>
    </location>
</feature>
<feature type="repeat" description="ANK" evidence="3">
    <location>
        <begin position="1119"/>
        <end position="1151"/>
    </location>
</feature>
<dbReference type="InterPro" id="IPR035994">
    <property type="entry name" value="Nucleoside_phosphorylase_sf"/>
</dbReference>
<dbReference type="GeneID" id="27328429"/>
<dbReference type="STRING" id="91928.A0A0D2BPA6"/>
<feature type="domain" description="GPI inositol-deacylase winged helix" evidence="6">
    <location>
        <begin position="655"/>
        <end position="731"/>
    </location>
</feature>
<dbReference type="Gene3D" id="1.25.40.20">
    <property type="entry name" value="Ankyrin repeat-containing domain"/>
    <property type="match status" value="2"/>
</dbReference>
<keyword evidence="1" id="KW-0677">Repeat</keyword>
<dbReference type="HOGENOM" id="CLU_000288_34_2_1"/>
<dbReference type="Gene3D" id="3.40.50.1580">
    <property type="entry name" value="Nucleoside phosphorylase domain"/>
    <property type="match status" value="1"/>
</dbReference>
<evidence type="ECO:0000256" key="2">
    <source>
        <dbReference type="ARBA" id="ARBA00023043"/>
    </source>
</evidence>
<gene>
    <name evidence="8" type="ORF">PV08_01346</name>
</gene>
<dbReference type="InterPro" id="IPR002110">
    <property type="entry name" value="Ankyrin_rpt"/>
</dbReference>
<dbReference type="VEuPathDB" id="FungiDB:PV08_01346"/>
<dbReference type="GO" id="GO:0003824">
    <property type="term" value="F:catalytic activity"/>
    <property type="evidence" value="ECO:0007669"/>
    <property type="project" value="InterPro"/>
</dbReference>
<dbReference type="InterPro" id="IPR000845">
    <property type="entry name" value="Nucleoside_phosphorylase_d"/>
</dbReference>
<organism evidence="8 9">
    <name type="scientific">Exophiala spinifera</name>
    <dbReference type="NCBI Taxonomy" id="91928"/>
    <lineage>
        <taxon>Eukaryota</taxon>
        <taxon>Fungi</taxon>
        <taxon>Dikarya</taxon>
        <taxon>Ascomycota</taxon>
        <taxon>Pezizomycotina</taxon>
        <taxon>Eurotiomycetes</taxon>
        <taxon>Chaetothyriomycetidae</taxon>
        <taxon>Chaetothyriales</taxon>
        <taxon>Herpotrichiellaceae</taxon>
        <taxon>Exophiala</taxon>
    </lineage>
</organism>
<dbReference type="PANTHER" id="PTHR24166">
    <property type="entry name" value="ROLLING PEBBLES, ISOFORM B"/>
    <property type="match status" value="1"/>
</dbReference>
<dbReference type="Proteomes" id="UP000053328">
    <property type="component" value="Unassembled WGS sequence"/>
</dbReference>
<dbReference type="Pfam" id="PF24883">
    <property type="entry name" value="NPHP3_N"/>
    <property type="match status" value="1"/>
</dbReference>
<dbReference type="Gene3D" id="3.40.50.300">
    <property type="entry name" value="P-loop containing nucleotide triphosphate hydrolases"/>
    <property type="match status" value="1"/>
</dbReference>
<keyword evidence="2 3" id="KW-0040">ANK repeat</keyword>
<evidence type="ECO:0000259" key="5">
    <source>
        <dbReference type="Pfam" id="PF01048"/>
    </source>
</evidence>
<dbReference type="InterPro" id="IPR056884">
    <property type="entry name" value="NPHP3-like_N"/>
</dbReference>
<dbReference type="InterPro" id="IPR054471">
    <property type="entry name" value="GPIID_WHD"/>
</dbReference>
<dbReference type="SUPFAM" id="SSF53167">
    <property type="entry name" value="Purine and uridine phosphorylases"/>
    <property type="match status" value="1"/>
</dbReference>
<feature type="domain" description="Nucleoside phosphorylase" evidence="5">
    <location>
        <begin position="10"/>
        <end position="144"/>
    </location>
</feature>
<feature type="region of interest" description="Disordered" evidence="4">
    <location>
        <begin position="758"/>
        <end position="779"/>
    </location>
</feature>
<keyword evidence="9" id="KW-1185">Reference proteome</keyword>
<dbReference type="EMBL" id="KN847492">
    <property type="protein sequence ID" value="KIW20768.1"/>
    <property type="molecule type" value="Genomic_DNA"/>
</dbReference>
<proteinExistence type="predicted"/>
<dbReference type="GO" id="GO:0009116">
    <property type="term" value="P:nucleoside metabolic process"/>
    <property type="evidence" value="ECO:0007669"/>
    <property type="project" value="InterPro"/>
</dbReference>
<dbReference type="Pfam" id="PF12796">
    <property type="entry name" value="Ank_2"/>
    <property type="match status" value="3"/>
</dbReference>
<protein>
    <submittedName>
        <fullName evidence="8">Uncharacterized protein</fullName>
    </submittedName>
</protein>
<dbReference type="RefSeq" id="XP_016240984.1">
    <property type="nucleotide sequence ID" value="XM_016375708.1"/>
</dbReference>
<evidence type="ECO:0000256" key="1">
    <source>
        <dbReference type="ARBA" id="ARBA00022737"/>
    </source>
</evidence>
<feature type="repeat" description="ANK" evidence="3">
    <location>
        <begin position="1196"/>
        <end position="1228"/>
    </location>
</feature>
<evidence type="ECO:0000259" key="6">
    <source>
        <dbReference type="Pfam" id="PF22939"/>
    </source>
</evidence>
<evidence type="ECO:0000256" key="3">
    <source>
        <dbReference type="PROSITE-ProRule" id="PRU00023"/>
    </source>
</evidence>
<feature type="repeat" description="ANK" evidence="3">
    <location>
        <begin position="922"/>
        <end position="954"/>
    </location>
</feature>
<dbReference type="Pfam" id="PF00023">
    <property type="entry name" value="Ank"/>
    <property type="match status" value="1"/>
</dbReference>
<dbReference type="OrthoDB" id="5421817at2759"/>
<dbReference type="SMART" id="SM00248">
    <property type="entry name" value="ANK"/>
    <property type="match status" value="10"/>
</dbReference>
<dbReference type="AlphaFoldDB" id="A0A0D2BPA6"/>
<feature type="repeat" description="ANK" evidence="3">
    <location>
        <begin position="889"/>
        <end position="921"/>
    </location>
</feature>
<dbReference type="PROSITE" id="PS50088">
    <property type="entry name" value="ANK_REPEAT"/>
    <property type="match status" value="7"/>
</dbReference>
<feature type="compositionally biased region" description="Acidic residues" evidence="4">
    <location>
        <begin position="760"/>
        <end position="773"/>
    </location>
</feature>